<dbReference type="InterPro" id="IPR013766">
    <property type="entry name" value="Thioredoxin_domain"/>
</dbReference>
<feature type="compositionally biased region" description="Low complexity" evidence="1">
    <location>
        <begin position="181"/>
        <end position="202"/>
    </location>
</feature>
<dbReference type="CDD" id="cd02961">
    <property type="entry name" value="PDI_a_family"/>
    <property type="match status" value="1"/>
</dbReference>
<dbReference type="Pfam" id="PF00085">
    <property type="entry name" value="Thioredoxin"/>
    <property type="match status" value="1"/>
</dbReference>
<dbReference type="AlphaFoldDB" id="A0A6C0CQT6"/>
<accession>A0A6C0CQT6</accession>
<dbReference type="SUPFAM" id="SSF52833">
    <property type="entry name" value="Thioredoxin-like"/>
    <property type="match status" value="1"/>
</dbReference>
<protein>
    <recommendedName>
        <fullName evidence="2">Thioredoxin domain-containing protein</fullName>
    </recommendedName>
</protein>
<evidence type="ECO:0000256" key="1">
    <source>
        <dbReference type="SAM" id="MobiDB-lite"/>
    </source>
</evidence>
<name>A0A6C0CQT6_9ZZZZ</name>
<feature type="region of interest" description="Disordered" evidence="1">
    <location>
        <begin position="181"/>
        <end position="214"/>
    </location>
</feature>
<evidence type="ECO:0000259" key="2">
    <source>
        <dbReference type="PROSITE" id="PS51352"/>
    </source>
</evidence>
<sequence>MKFIVIGPKDALAFDDEIDKHPVVFVRFHSPSCGHCTSMKHEMDKLDNHPKIKDLDLGVIDADSSITGNIKHPIGEKQHGKGVPAMFILFPNKPEIEPEEYEGDRTADEMANFIVGKYPMSGGKKIKRYCKMKGGNKPCDASDDFCRRKDGEGECESYMELQHLGADVIMRDYVECEPEQSASSAPVAAEPAPFASKPAASPMQAPQSNFGTYRADDGVGDAPCKTPCGDHGIGHGLASMVGLGHLTHATCEGADKKQHKCKKVQSAGAGKKRKTRKHKKKAKKAHKKKTHKRKPKRKTHKHKKKAKKAHKKKTHKRKHRGHKKK</sequence>
<dbReference type="EMBL" id="MN739467">
    <property type="protein sequence ID" value="QHT06220.1"/>
    <property type="molecule type" value="Genomic_DNA"/>
</dbReference>
<evidence type="ECO:0000313" key="3">
    <source>
        <dbReference type="EMBL" id="QHT06220.1"/>
    </source>
</evidence>
<dbReference type="InterPro" id="IPR036249">
    <property type="entry name" value="Thioredoxin-like_sf"/>
</dbReference>
<feature type="region of interest" description="Disordered" evidence="1">
    <location>
        <begin position="253"/>
        <end position="325"/>
    </location>
</feature>
<proteinExistence type="predicted"/>
<organism evidence="3">
    <name type="scientific">viral metagenome</name>
    <dbReference type="NCBI Taxonomy" id="1070528"/>
    <lineage>
        <taxon>unclassified sequences</taxon>
        <taxon>metagenomes</taxon>
        <taxon>organismal metagenomes</taxon>
    </lineage>
</organism>
<reference evidence="3" key="1">
    <citation type="journal article" date="2020" name="Nature">
        <title>Giant virus diversity and host interactions through global metagenomics.</title>
        <authorList>
            <person name="Schulz F."/>
            <person name="Roux S."/>
            <person name="Paez-Espino D."/>
            <person name="Jungbluth S."/>
            <person name="Walsh D.A."/>
            <person name="Denef V.J."/>
            <person name="McMahon K.D."/>
            <person name="Konstantinidis K.T."/>
            <person name="Eloe-Fadrosh E.A."/>
            <person name="Kyrpides N.C."/>
            <person name="Woyke T."/>
        </authorList>
    </citation>
    <scope>NUCLEOTIDE SEQUENCE</scope>
    <source>
        <strain evidence="3">GVMAG-M-3300021425-30</strain>
    </source>
</reference>
<dbReference type="PROSITE" id="PS51352">
    <property type="entry name" value="THIOREDOXIN_2"/>
    <property type="match status" value="1"/>
</dbReference>
<feature type="domain" description="Thioredoxin" evidence="2">
    <location>
        <begin position="1"/>
        <end position="119"/>
    </location>
</feature>
<feature type="compositionally biased region" description="Basic residues" evidence="1">
    <location>
        <begin position="270"/>
        <end position="325"/>
    </location>
</feature>
<dbReference type="Gene3D" id="3.40.30.10">
    <property type="entry name" value="Glutaredoxin"/>
    <property type="match status" value="1"/>
</dbReference>